<comment type="caution">
    <text evidence="2">The sequence shown here is derived from an EMBL/GenBank/DDBJ whole genome shotgun (WGS) entry which is preliminary data.</text>
</comment>
<evidence type="ECO:0000313" key="2">
    <source>
        <dbReference type="EMBL" id="OHA49634.1"/>
    </source>
</evidence>
<feature type="transmembrane region" description="Helical" evidence="1">
    <location>
        <begin position="12"/>
        <end position="31"/>
    </location>
</feature>
<dbReference type="EMBL" id="MHSU01000029">
    <property type="protein sequence ID" value="OHA49634.1"/>
    <property type="molecule type" value="Genomic_DNA"/>
</dbReference>
<feature type="transmembrane region" description="Helical" evidence="1">
    <location>
        <begin position="51"/>
        <end position="72"/>
    </location>
</feature>
<evidence type="ECO:0000256" key="1">
    <source>
        <dbReference type="SAM" id="Phobius"/>
    </source>
</evidence>
<keyword evidence="1" id="KW-0812">Transmembrane</keyword>
<dbReference type="InterPro" id="IPR043993">
    <property type="entry name" value="T4SS_pilin"/>
</dbReference>
<accession>A0A1G2PMR1</accession>
<dbReference type="Pfam" id="PF18895">
    <property type="entry name" value="T4SS_pilin"/>
    <property type="match status" value="1"/>
</dbReference>
<gene>
    <name evidence="2" type="ORF">A2W59_02015</name>
</gene>
<keyword evidence="1" id="KW-0472">Membrane</keyword>
<evidence type="ECO:0000313" key="3">
    <source>
        <dbReference type="Proteomes" id="UP000178646"/>
    </source>
</evidence>
<reference evidence="2 3" key="1">
    <citation type="journal article" date="2016" name="Nat. Commun.">
        <title>Thousands of microbial genomes shed light on interconnected biogeochemical processes in an aquifer system.</title>
        <authorList>
            <person name="Anantharaman K."/>
            <person name="Brown C.T."/>
            <person name="Hug L.A."/>
            <person name="Sharon I."/>
            <person name="Castelle C.J."/>
            <person name="Probst A.J."/>
            <person name="Thomas B.C."/>
            <person name="Singh A."/>
            <person name="Wilkins M.J."/>
            <person name="Karaoz U."/>
            <person name="Brodie E.L."/>
            <person name="Williams K.H."/>
            <person name="Hubbard S.S."/>
            <person name="Banfield J.F."/>
        </authorList>
    </citation>
    <scope>NUCLEOTIDE SEQUENCE [LARGE SCALE GENOMIC DNA]</scope>
</reference>
<dbReference type="Proteomes" id="UP000178646">
    <property type="component" value="Unassembled WGS sequence"/>
</dbReference>
<organism evidence="2 3">
    <name type="scientific">Candidatus Terrybacteria bacterium RIFCSPHIGHO2_02_41_19</name>
    <dbReference type="NCBI Taxonomy" id="1802364"/>
    <lineage>
        <taxon>Bacteria</taxon>
        <taxon>Candidatus Terryibacteriota</taxon>
    </lineage>
</organism>
<proteinExistence type="predicted"/>
<sequence length="94" mass="10743">MLGVLCVIRLILEKVVVLLVSFAVIFFIYGITKYITAGEDEDKRNKMKNLMIYGIIGLFVMVSMWGIVYLLVNSFNLDLKREVEVPYFPEGSDS</sequence>
<dbReference type="AlphaFoldDB" id="A0A1G2PMR1"/>
<evidence type="ECO:0008006" key="4">
    <source>
        <dbReference type="Google" id="ProtNLM"/>
    </source>
</evidence>
<protein>
    <recommendedName>
        <fullName evidence="4">DUF5671 domain-containing protein</fullName>
    </recommendedName>
</protein>
<keyword evidence="1" id="KW-1133">Transmembrane helix</keyword>
<name>A0A1G2PMR1_9BACT</name>